<evidence type="ECO:0000256" key="5">
    <source>
        <dbReference type="ARBA" id="ARBA00022729"/>
    </source>
</evidence>
<dbReference type="InterPro" id="IPR046756">
    <property type="entry name" value="VAS1/VOA1_TM"/>
</dbReference>
<feature type="domain" description="V-type proton ATPase subunit S1/VOA1 transmembrane" evidence="12">
    <location>
        <begin position="234"/>
        <end position="273"/>
    </location>
</feature>
<dbReference type="PANTHER" id="PTHR28285:SF1">
    <property type="entry name" value="PROTEIN BIG1"/>
    <property type="match status" value="1"/>
</dbReference>
<gene>
    <name evidence="13" type="ORF">T440DRAFT_514470</name>
</gene>
<evidence type="ECO:0000256" key="8">
    <source>
        <dbReference type="ARBA" id="ARBA00023136"/>
    </source>
</evidence>
<accession>A0A6A7BGN2</accession>
<keyword evidence="14" id="KW-1185">Reference proteome</keyword>
<evidence type="ECO:0000313" key="13">
    <source>
        <dbReference type="EMBL" id="KAF2854570.1"/>
    </source>
</evidence>
<keyword evidence="4 10" id="KW-0812">Transmembrane</keyword>
<protein>
    <recommendedName>
        <fullName evidence="3">Protein BIG1</fullName>
    </recommendedName>
</protein>
<dbReference type="GO" id="GO:0009272">
    <property type="term" value="P:fungal-type cell wall biogenesis"/>
    <property type="evidence" value="ECO:0007669"/>
    <property type="project" value="TreeGrafter"/>
</dbReference>
<dbReference type="OrthoDB" id="9985059at2759"/>
<keyword evidence="6" id="KW-0256">Endoplasmic reticulum</keyword>
<dbReference type="GO" id="GO:0006078">
    <property type="term" value="P:(1-&gt;6)-beta-D-glucan biosynthetic process"/>
    <property type="evidence" value="ECO:0007669"/>
    <property type="project" value="TreeGrafter"/>
</dbReference>
<evidence type="ECO:0000256" key="10">
    <source>
        <dbReference type="SAM" id="Phobius"/>
    </source>
</evidence>
<name>A0A6A7BGN2_9PLEO</name>
<dbReference type="GO" id="GO:0005789">
    <property type="term" value="C:endoplasmic reticulum membrane"/>
    <property type="evidence" value="ECO:0007669"/>
    <property type="project" value="UniProtKB-SubCell"/>
</dbReference>
<dbReference type="GO" id="GO:0071555">
    <property type="term" value="P:cell wall organization"/>
    <property type="evidence" value="ECO:0007669"/>
    <property type="project" value="UniProtKB-KW"/>
</dbReference>
<evidence type="ECO:0000256" key="7">
    <source>
        <dbReference type="ARBA" id="ARBA00022989"/>
    </source>
</evidence>
<evidence type="ECO:0000256" key="2">
    <source>
        <dbReference type="ARBA" id="ARBA00008203"/>
    </source>
</evidence>
<comment type="subcellular location">
    <subcellularLocation>
        <location evidence="1">Endoplasmic reticulum membrane</location>
        <topology evidence="1">Single-pass type I membrane protein</topology>
    </subcellularLocation>
</comment>
<comment type="similarity">
    <text evidence="2">Belongs to the BIG1 family.</text>
</comment>
<evidence type="ECO:0000313" key="14">
    <source>
        <dbReference type="Proteomes" id="UP000799423"/>
    </source>
</evidence>
<evidence type="ECO:0000256" key="11">
    <source>
        <dbReference type="SAM" id="SignalP"/>
    </source>
</evidence>
<keyword evidence="8 10" id="KW-0472">Membrane</keyword>
<keyword evidence="5 11" id="KW-0732">Signal</keyword>
<evidence type="ECO:0000256" key="9">
    <source>
        <dbReference type="ARBA" id="ARBA00023316"/>
    </source>
</evidence>
<sequence length="284" mass="31017">MAKSLVGALALAALPSALAFRNTSPFFLLSSADLHMPSTQGSIADSASITARVLDALHDCPTSSYLILEQEGVSSDDFADPRSAPHLSKLTSGAHAGVKTTFATPEVVGQVDVAAIKKLLQSHCAPQGADSEAWVQSYVSRELANSPHLAHRKEKLINDDTVLGDYIFDTAKEHDFTVIYITSPQTESQAKIQLEQYTYESTFPDTMQMELKRDLSAHQKQSNATEGGLFEHYQFFTPGIFMGFIAIIPLFLILLVGVRALTSLEVSYFAFSKEMGPNAQKRQQ</sequence>
<evidence type="ECO:0000256" key="4">
    <source>
        <dbReference type="ARBA" id="ARBA00022692"/>
    </source>
</evidence>
<feature type="transmembrane region" description="Helical" evidence="10">
    <location>
        <begin position="235"/>
        <end position="258"/>
    </location>
</feature>
<evidence type="ECO:0000256" key="6">
    <source>
        <dbReference type="ARBA" id="ARBA00022824"/>
    </source>
</evidence>
<dbReference type="Pfam" id="PF20520">
    <property type="entry name" value="Ac45-VOA1_TM"/>
    <property type="match status" value="1"/>
</dbReference>
<evidence type="ECO:0000259" key="12">
    <source>
        <dbReference type="Pfam" id="PF20520"/>
    </source>
</evidence>
<dbReference type="EMBL" id="MU006292">
    <property type="protein sequence ID" value="KAF2854570.1"/>
    <property type="molecule type" value="Genomic_DNA"/>
</dbReference>
<keyword evidence="7 10" id="KW-1133">Transmembrane helix</keyword>
<reference evidence="13" key="1">
    <citation type="submission" date="2020-01" db="EMBL/GenBank/DDBJ databases">
        <authorList>
            <consortium name="DOE Joint Genome Institute"/>
            <person name="Haridas S."/>
            <person name="Albert R."/>
            <person name="Binder M."/>
            <person name="Bloem J."/>
            <person name="Labutti K."/>
            <person name="Salamov A."/>
            <person name="Andreopoulos B."/>
            <person name="Baker S.E."/>
            <person name="Barry K."/>
            <person name="Bills G."/>
            <person name="Bluhm B.H."/>
            <person name="Cannon C."/>
            <person name="Castanera R."/>
            <person name="Culley D.E."/>
            <person name="Daum C."/>
            <person name="Ezra D."/>
            <person name="Gonzalez J.B."/>
            <person name="Henrissat B."/>
            <person name="Kuo A."/>
            <person name="Liang C."/>
            <person name="Lipzen A."/>
            <person name="Lutzoni F."/>
            <person name="Magnuson J."/>
            <person name="Mondo S."/>
            <person name="Nolan M."/>
            <person name="Ohm R."/>
            <person name="Pangilinan J."/>
            <person name="Park H.-J."/>
            <person name="Ramirez L."/>
            <person name="Alfaro M."/>
            <person name="Sun H."/>
            <person name="Tritt A."/>
            <person name="Yoshinaga Y."/>
            <person name="Zwiers L.-H."/>
            <person name="Turgeon B.G."/>
            <person name="Goodwin S.B."/>
            <person name="Spatafora J.W."/>
            <person name="Crous P.W."/>
            <person name="Grigoriev I.V."/>
        </authorList>
    </citation>
    <scope>NUCLEOTIDE SEQUENCE</scope>
    <source>
        <strain evidence="13">IPT5</strain>
    </source>
</reference>
<dbReference type="Proteomes" id="UP000799423">
    <property type="component" value="Unassembled WGS sequence"/>
</dbReference>
<dbReference type="AlphaFoldDB" id="A0A6A7BGN2"/>
<evidence type="ECO:0000256" key="3">
    <source>
        <dbReference type="ARBA" id="ARBA00022089"/>
    </source>
</evidence>
<organism evidence="13 14">
    <name type="scientific">Plenodomus tracheiphilus IPT5</name>
    <dbReference type="NCBI Taxonomy" id="1408161"/>
    <lineage>
        <taxon>Eukaryota</taxon>
        <taxon>Fungi</taxon>
        <taxon>Dikarya</taxon>
        <taxon>Ascomycota</taxon>
        <taxon>Pezizomycotina</taxon>
        <taxon>Dothideomycetes</taxon>
        <taxon>Pleosporomycetidae</taxon>
        <taxon>Pleosporales</taxon>
        <taxon>Pleosporineae</taxon>
        <taxon>Leptosphaeriaceae</taxon>
        <taxon>Plenodomus</taxon>
    </lineage>
</organism>
<keyword evidence="9" id="KW-0961">Cell wall biogenesis/degradation</keyword>
<dbReference type="InterPro" id="IPR037654">
    <property type="entry name" value="Big1"/>
</dbReference>
<feature type="chain" id="PRO_5025444881" description="Protein BIG1" evidence="11">
    <location>
        <begin position="20"/>
        <end position="284"/>
    </location>
</feature>
<proteinExistence type="inferred from homology"/>
<evidence type="ECO:0000256" key="1">
    <source>
        <dbReference type="ARBA" id="ARBA00004115"/>
    </source>
</evidence>
<feature type="signal peptide" evidence="11">
    <location>
        <begin position="1"/>
        <end position="19"/>
    </location>
</feature>
<dbReference type="PANTHER" id="PTHR28285">
    <property type="entry name" value="PROTEIN BIG1"/>
    <property type="match status" value="1"/>
</dbReference>